<dbReference type="NCBIfam" id="NF041043">
    <property type="entry name" value="BPSS1780_fam"/>
    <property type="match status" value="1"/>
</dbReference>
<evidence type="ECO:0000256" key="1">
    <source>
        <dbReference type="SAM" id="Phobius"/>
    </source>
</evidence>
<reference evidence="2 3" key="1">
    <citation type="submission" date="2016-10" db="EMBL/GenBank/DDBJ databases">
        <title>Alkaliphiles isolated from bioreactors.</title>
        <authorList>
            <person name="Salah Z."/>
            <person name="Rout S.P."/>
            <person name="Humphreys P.N."/>
        </authorList>
    </citation>
    <scope>NUCLEOTIDE SEQUENCE [LARGE SCALE GENOMIC DNA]</scope>
    <source>
        <strain evidence="2 3">ZS02</strain>
    </source>
</reference>
<feature type="transmembrane region" description="Helical" evidence="1">
    <location>
        <begin position="52"/>
        <end position="72"/>
    </location>
</feature>
<keyword evidence="1" id="KW-1133">Transmembrane helix</keyword>
<feature type="transmembrane region" description="Helical" evidence="1">
    <location>
        <begin position="144"/>
        <end position="169"/>
    </location>
</feature>
<comment type="caution">
    <text evidence="2">The sequence shown here is derived from an EMBL/GenBank/DDBJ whole genome shotgun (WGS) entry which is preliminary data.</text>
</comment>
<keyword evidence="3" id="KW-1185">Reference proteome</keyword>
<name>A0A1R1IBY7_9RHOO</name>
<keyword evidence="1" id="KW-0812">Transmembrane</keyword>
<dbReference type="InterPro" id="IPR047798">
    <property type="entry name" value="BPSS1780-like"/>
</dbReference>
<sequence>MRAQNLPAMSGWQWVTGGFAIYRRNPAVLSMLVVSYWFVVVFLNLFPMVGALAASVVIPGLSVGLMQAARNIERGQSANIQTLFGGFRENTRTLLVLGALYLLATLAVLGLSTIADGGDLLRYMLASSKAERALVEDADFTLPALIVAIFMVPVLMAWWFAPILAAWHRQPLGKSLFFSFVACSMNWRPFVIYGLGLMLVAAVIPGLLLGLLLIILPGLQGFATVLVTVAMALVIAPTVFASFYVGYRDIFGISEIV</sequence>
<dbReference type="Proteomes" id="UP000187526">
    <property type="component" value="Unassembled WGS sequence"/>
</dbReference>
<feature type="transmembrane region" description="Helical" evidence="1">
    <location>
        <begin position="93"/>
        <end position="115"/>
    </location>
</feature>
<evidence type="ECO:0008006" key="4">
    <source>
        <dbReference type="Google" id="ProtNLM"/>
    </source>
</evidence>
<dbReference type="EMBL" id="MTHD01000001">
    <property type="protein sequence ID" value="OMG56286.1"/>
    <property type="molecule type" value="Genomic_DNA"/>
</dbReference>
<feature type="transmembrane region" description="Helical" evidence="1">
    <location>
        <begin position="190"/>
        <end position="216"/>
    </location>
</feature>
<feature type="transmembrane region" description="Helical" evidence="1">
    <location>
        <begin position="27"/>
        <end position="46"/>
    </location>
</feature>
<evidence type="ECO:0000313" key="2">
    <source>
        <dbReference type="EMBL" id="OMG56286.1"/>
    </source>
</evidence>
<dbReference type="AlphaFoldDB" id="A0A1R1IBY7"/>
<organism evidence="2 3">
    <name type="scientific">Azonexus hydrophilus</name>
    <dbReference type="NCBI Taxonomy" id="418702"/>
    <lineage>
        <taxon>Bacteria</taxon>
        <taxon>Pseudomonadati</taxon>
        <taxon>Pseudomonadota</taxon>
        <taxon>Betaproteobacteria</taxon>
        <taxon>Rhodocyclales</taxon>
        <taxon>Azonexaceae</taxon>
        <taxon>Azonexus</taxon>
    </lineage>
</organism>
<dbReference type="STRING" id="418702.BJN45_01265"/>
<protein>
    <recommendedName>
        <fullName evidence="4">Transmembrane protein</fullName>
    </recommendedName>
</protein>
<keyword evidence="1" id="KW-0472">Membrane</keyword>
<evidence type="ECO:0000313" key="3">
    <source>
        <dbReference type="Proteomes" id="UP000187526"/>
    </source>
</evidence>
<feature type="transmembrane region" description="Helical" evidence="1">
    <location>
        <begin position="222"/>
        <end position="247"/>
    </location>
</feature>
<dbReference type="RefSeq" id="WP_076091289.1">
    <property type="nucleotide sequence ID" value="NZ_MTHD01000001.1"/>
</dbReference>
<proteinExistence type="predicted"/>
<dbReference type="OrthoDB" id="5298483at2"/>
<accession>A0A1R1IBY7</accession>
<gene>
    <name evidence="2" type="ORF">BJN45_01265</name>
</gene>